<organism evidence="5 6">
    <name type="scientific">Fusibacter ferrireducens</name>
    <dbReference type="NCBI Taxonomy" id="2785058"/>
    <lineage>
        <taxon>Bacteria</taxon>
        <taxon>Bacillati</taxon>
        <taxon>Bacillota</taxon>
        <taxon>Clostridia</taxon>
        <taxon>Eubacteriales</taxon>
        <taxon>Eubacteriales Family XII. Incertae Sedis</taxon>
        <taxon>Fusibacter</taxon>
    </lineage>
</organism>
<dbReference type="PANTHER" id="PTHR43308:SF5">
    <property type="entry name" value="S-LAYER PROTEIN _ PEPTIDOGLYCAN ENDO-BETA-N-ACETYLGLUCOSAMINIDASE"/>
    <property type="match status" value="1"/>
</dbReference>
<feature type="non-terminal residue" evidence="5">
    <location>
        <position position="1"/>
    </location>
</feature>
<feature type="repeat" description="Cell wall-binding" evidence="2">
    <location>
        <begin position="1114"/>
        <end position="1133"/>
    </location>
</feature>
<reference evidence="5 6" key="1">
    <citation type="submission" date="2020-11" db="EMBL/GenBank/DDBJ databases">
        <title>Fusibacter basophilias sp. nov.</title>
        <authorList>
            <person name="Qiu D."/>
        </authorList>
    </citation>
    <scope>NUCLEOTIDE SEQUENCE [LARGE SCALE GENOMIC DNA]</scope>
    <source>
        <strain evidence="5 6">Q10-2</strain>
    </source>
</reference>
<evidence type="ECO:0000259" key="4">
    <source>
        <dbReference type="PROSITE" id="PS51272"/>
    </source>
</evidence>
<dbReference type="SUPFAM" id="SSF49373">
    <property type="entry name" value="Invasin/intimin cell-adhesion fragments"/>
    <property type="match status" value="1"/>
</dbReference>
<feature type="region of interest" description="Disordered" evidence="3">
    <location>
        <begin position="592"/>
        <end position="647"/>
    </location>
</feature>
<dbReference type="InterPro" id="IPR018337">
    <property type="entry name" value="Cell_wall/Cho-bd_repeat"/>
</dbReference>
<dbReference type="InterPro" id="IPR001119">
    <property type="entry name" value="SLH_dom"/>
</dbReference>
<feature type="domain" description="SLH" evidence="4">
    <location>
        <begin position="841"/>
        <end position="901"/>
    </location>
</feature>
<dbReference type="InterPro" id="IPR051465">
    <property type="entry name" value="Cell_Envelope_Struct_Comp"/>
</dbReference>
<proteinExistence type="predicted"/>
<sequence>SITYGQRLSDSELIGGSKTGTWAWQDGSIMPTVVNNSYDVVFTPNDVDNYDWSGVTLTQKVNLTVNQATPETVTWPTSASITYGQHLSDSELIGGSKTGTWAWQDSSIMPTVVNSGYDVVFTPNDTDSYDWSGVTLTQKVNLTVNQATPEAVTWPTSASITYGQRLSDSELIGGSKTGTWAWQDGSIMPTVVNNSYDVVFTPNDVDNYDWSSMALTQKINLTVNQAAPEVLTWPTSASITYGQRLGDSELIGGSKSGTWAWKDGSIMPTVANSGYDVVFTPHDIDNYDWSGIVLKKTVGIAVSKAAVSVQDPTEIPVIYNNVVSGKFNLNSIAFEPSTPGTSSNRSYEVGVTSSTDFFSVQPVVNQNFLTYSSSSSNTKDTKSTVAVTIKSENYEDATVTMTFKAVDKRDAGVNFSSTVPSAKTYGDGTFTLTASATAPGQNGAWTWVSSDPTVLNVTGNGASANVQILKSGKATITAKYESNTTLSEVSTAMITVSKTVLKVQPKNFSIDTGTAIPTLEVVYSGLKNNDTSSIISLSSGSLEMEIQKTDGTFLANTNTAGTYDIVFTGSPVFTESEKYDIAIDKGTLTIRSSGGDSSDYSRGDSSSEGSSTSTTTTPTTTLEKKPNQPIMATTPVTATTRTNGTASASIPDKAVIDAIAKAQTDAKEQGKEGTDITVALDIIMPEGTASLTAALTRSSLDSLVSAGVSSLEINDSLVQVSFDQKALAEIQKQSTGDIRITIAPKTNLSAVAKQMIGTRPVYDATVGYGNGKSVSSFGGGIATVSIPYTLGKNEAVGGLYAVYVDAKGNATRIAGSAYDANSGCVVFTTTHFSQYGIGYTAPTAKFTDISTHWAKASIDYVVGRGLLSGSTETAFAPNSAMTRGMLVTALGRLPEVDTKAYTTNSFIDVKTDSVFRPYIEWAYSKGIVQGIGNSQFAPDRAITREEMAVIFANYAKATGYTLPIVREASVYADASSIGSDYKEAVKVMQQAGLMTGGSDDKFNPKGNATRAEVSSILERYIKLTINPATAKGWAQNDAGQYLYYKDGKALTDTQTIDGVKYFFNTDGTLKTGWVKDSDNWRYYSGKTMVVGFWDLGANGNNKTYYFTKDGLMVSDKWLEIDGKRYYFNTDGSLVKNIN</sequence>
<dbReference type="PROSITE" id="PS51272">
    <property type="entry name" value="SLH"/>
    <property type="match status" value="3"/>
</dbReference>
<dbReference type="Pfam" id="PF18676">
    <property type="entry name" value="MBG_2"/>
    <property type="match status" value="1"/>
</dbReference>
<accession>A0ABR9ZPI4</accession>
<evidence type="ECO:0000256" key="2">
    <source>
        <dbReference type="PROSITE-ProRule" id="PRU00591"/>
    </source>
</evidence>
<evidence type="ECO:0000313" key="5">
    <source>
        <dbReference type="EMBL" id="MBF4692226.1"/>
    </source>
</evidence>
<dbReference type="InterPro" id="IPR041286">
    <property type="entry name" value="MBG_2"/>
</dbReference>
<dbReference type="Gene3D" id="2.60.40.1080">
    <property type="match status" value="1"/>
</dbReference>
<dbReference type="Pfam" id="PF00395">
    <property type="entry name" value="SLH"/>
    <property type="match status" value="3"/>
</dbReference>
<comment type="caution">
    <text evidence="5">The sequence shown here is derived from an EMBL/GenBank/DDBJ whole genome shotgun (WGS) entry which is preliminary data.</text>
</comment>
<dbReference type="InterPro" id="IPR008964">
    <property type="entry name" value="Invasin/intimin_cell_adhesion"/>
</dbReference>
<feature type="domain" description="SLH" evidence="4">
    <location>
        <begin position="968"/>
        <end position="1031"/>
    </location>
</feature>
<protein>
    <submittedName>
        <fullName evidence="5">S-layer homology domain-containing protein</fullName>
    </submittedName>
</protein>
<dbReference type="PROSITE" id="PS51170">
    <property type="entry name" value="CW"/>
    <property type="match status" value="1"/>
</dbReference>
<evidence type="ECO:0000313" key="6">
    <source>
        <dbReference type="Proteomes" id="UP000614200"/>
    </source>
</evidence>
<evidence type="ECO:0000256" key="3">
    <source>
        <dbReference type="SAM" id="MobiDB-lite"/>
    </source>
</evidence>
<dbReference type="EMBL" id="JADKNH010000002">
    <property type="protein sequence ID" value="MBF4692226.1"/>
    <property type="molecule type" value="Genomic_DNA"/>
</dbReference>
<feature type="domain" description="SLH" evidence="4">
    <location>
        <begin position="902"/>
        <end position="965"/>
    </location>
</feature>
<keyword evidence="1" id="KW-0677">Repeat</keyword>
<name>A0ABR9ZPI4_9FIRM</name>
<dbReference type="SUPFAM" id="SSF69360">
    <property type="entry name" value="Cell wall binding repeat"/>
    <property type="match status" value="1"/>
</dbReference>
<evidence type="ECO:0000256" key="1">
    <source>
        <dbReference type="ARBA" id="ARBA00022737"/>
    </source>
</evidence>
<dbReference type="Proteomes" id="UP000614200">
    <property type="component" value="Unassembled WGS sequence"/>
</dbReference>
<feature type="compositionally biased region" description="Low complexity" evidence="3">
    <location>
        <begin position="632"/>
        <end position="647"/>
    </location>
</feature>
<feature type="compositionally biased region" description="Low complexity" evidence="3">
    <location>
        <begin position="592"/>
        <end position="621"/>
    </location>
</feature>
<gene>
    <name evidence="5" type="ORF">ISU02_03825</name>
</gene>
<dbReference type="PANTHER" id="PTHR43308">
    <property type="entry name" value="OUTER MEMBRANE PROTEIN ALPHA-RELATED"/>
    <property type="match status" value="1"/>
</dbReference>
<dbReference type="Gene3D" id="2.10.270.10">
    <property type="entry name" value="Cholin Binding"/>
    <property type="match status" value="2"/>
</dbReference>
<keyword evidence="6" id="KW-1185">Reference proteome</keyword>
<dbReference type="Pfam" id="PF19127">
    <property type="entry name" value="Choline_bind_3"/>
    <property type="match status" value="2"/>
</dbReference>